<dbReference type="EMBL" id="JABEBT010000108">
    <property type="protein sequence ID" value="KAF7632249.1"/>
    <property type="molecule type" value="Genomic_DNA"/>
</dbReference>
<accession>A0A8S9ZG58</accession>
<reference evidence="1" key="1">
    <citation type="journal article" date="2020" name="Ecol. Evol.">
        <title>Genome structure and content of the rice root-knot nematode (Meloidogyne graminicola).</title>
        <authorList>
            <person name="Phan N.T."/>
            <person name="Danchin E.G.J."/>
            <person name="Klopp C."/>
            <person name="Perfus-Barbeoch L."/>
            <person name="Kozlowski D.K."/>
            <person name="Koutsovoulos G.D."/>
            <person name="Lopez-Roques C."/>
            <person name="Bouchez O."/>
            <person name="Zahm M."/>
            <person name="Besnard G."/>
            <person name="Bellafiore S."/>
        </authorList>
    </citation>
    <scope>NUCLEOTIDE SEQUENCE</scope>
    <source>
        <strain evidence="1">VN-18</strain>
    </source>
</reference>
<proteinExistence type="predicted"/>
<organism evidence="1 2">
    <name type="scientific">Meloidogyne graminicola</name>
    <dbReference type="NCBI Taxonomy" id="189291"/>
    <lineage>
        <taxon>Eukaryota</taxon>
        <taxon>Metazoa</taxon>
        <taxon>Ecdysozoa</taxon>
        <taxon>Nematoda</taxon>
        <taxon>Chromadorea</taxon>
        <taxon>Rhabditida</taxon>
        <taxon>Tylenchina</taxon>
        <taxon>Tylenchomorpha</taxon>
        <taxon>Tylenchoidea</taxon>
        <taxon>Meloidogynidae</taxon>
        <taxon>Meloidogyninae</taxon>
        <taxon>Meloidogyne</taxon>
    </lineage>
</organism>
<dbReference type="AlphaFoldDB" id="A0A8S9ZG58"/>
<keyword evidence="2" id="KW-1185">Reference proteome</keyword>
<gene>
    <name evidence="1" type="ORF">Mgra_00008367</name>
</gene>
<feature type="non-terminal residue" evidence="1">
    <location>
        <position position="1"/>
    </location>
</feature>
<dbReference type="Proteomes" id="UP000605970">
    <property type="component" value="Unassembled WGS sequence"/>
</dbReference>
<name>A0A8S9ZG58_9BILA</name>
<protein>
    <submittedName>
        <fullName evidence="1">Uncharacterized protein</fullName>
    </submittedName>
</protein>
<sequence length="145" mass="16295">MQNINSSFILNSPIGKCANNNKTDLLIPITYNLNTVFTSSPINTINSSFNLTDFSFIKNQFNSIANNNTSCTQKLENNLLIKNIYSQNLMNNILLNNLGIQQTNLEIQQNLLASENLNKNYEIVTSTTTTTKTSFNFIEPKLIPP</sequence>
<comment type="caution">
    <text evidence="1">The sequence shown here is derived from an EMBL/GenBank/DDBJ whole genome shotgun (WGS) entry which is preliminary data.</text>
</comment>
<evidence type="ECO:0000313" key="1">
    <source>
        <dbReference type="EMBL" id="KAF7632249.1"/>
    </source>
</evidence>
<evidence type="ECO:0000313" key="2">
    <source>
        <dbReference type="Proteomes" id="UP000605970"/>
    </source>
</evidence>